<protein>
    <submittedName>
        <fullName evidence="2">DUF3623 domain-containing protein</fullName>
    </submittedName>
</protein>
<proteinExistence type="predicted"/>
<name>A0A7C1P7R9_9HYPH</name>
<keyword evidence="1" id="KW-1133">Transmembrane helix</keyword>
<feature type="transmembrane region" description="Helical" evidence="1">
    <location>
        <begin position="6"/>
        <end position="27"/>
    </location>
</feature>
<dbReference type="NCBIfam" id="TIGR03055">
    <property type="entry name" value="photo_alph_chp2"/>
    <property type="match status" value="1"/>
</dbReference>
<dbReference type="EMBL" id="DSKI01000349">
    <property type="protein sequence ID" value="HEB43372.1"/>
    <property type="molecule type" value="Genomic_DNA"/>
</dbReference>
<evidence type="ECO:0000256" key="1">
    <source>
        <dbReference type="SAM" id="Phobius"/>
    </source>
</evidence>
<comment type="caution">
    <text evidence="2">The sequence shown here is derived from an EMBL/GenBank/DDBJ whole genome shotgun (WGS) entry which is preliminary data.</text>
</comment>
<reference evidence="2" key="1">
    <citation type="journal article" date="2020" name="mSystems">
        <title>Genome- and Community-Level Interaction Insights into Carbon Utilization and Element Cycling Functions of Hydrothermarchaeota in Hydrothermal Sediment.</title>
        <authorList>
            <person name="Zhou Z."/>
            <person name="Liu Y."/>
            <person name="Xu W."/>
            <person name="Pan J."/>
            <person name="Luo Z.H."/>
            <person name="Li M."/>
        </authorList>
    </citation>
    <scope>NUCLEOTIDE SEQUENCE [LARGE SCALE GENOMIC DNA]</scope>
    <source>
        <strain evidence="2">SpSt-243</strain>
    </source>
</reference>
<sequence length="300" mass="32077">MTLTHPLAVVLVAISVWWLSTGLVLAMVNRSDGPRGRGLVLMGLMTIVGAFGFGLMLWGAQEPTVLGSYLGFFGALLVWAWHEAAFLTGILTGRRTGECPPGLTGFSRFRAAWEAVSDHEIAILVTAIALWLALEGSANLFGLAAFGLLWGMRISAKLVIFLGAPHAISELMPKGIRHLKSYFKTDRMTPLFPIFLALAAGIFAVLVVGASRATQAHSVVGHTLLATFMALAIVEHLVLVLPVSDTALWRWAMARQDRGNLAIRPGADGVSALKEGGPVSGPHAAWTTIGHDTIGKRKDR</sequence>
<feature type="transmembrane region" description="Helical" evidence="1">
    <location>
        <begin position="223"/>
        <end position="243"/>
    </location>
</feature>
<dbReference type="AlphaFoldDB" id="A0A7C1P7R9"/>
<gene>
    <name evidence="2" type="ORF">ENP70_06665</name>
</gene>
<keyword evidence="1" id="KW-0472">Membrane</keyword>
<feature type="transmembrane region" description="Helical" evidence="1">
    <location>
        <begin position="39"/>
        <end position="60"/>
    </location>
</feature>
<organism evidence="2">
    <name type="scientific">Agrobacterium albertimagni</name>
    <dbReference type="NCBI Taxonomy" id="147266"/>
    <lineage>
        <taxon>Bacteria</taxon>
        <taxon>Pseudomonadati</taxon>
        <taxon>Pseudomonadota</taxon>
        <taxon>Alphaproteobacteria</taxon>
        <taxon>Hyphomicrobiales</taxon>
        <taxon>Rhizobiaceae</taxon>
        <taxon>Rhizobium/Agrobacterium group</taxon>
        <taxon>Agrobacterium</taxon>
    </lineage>
</organism>
<keyword evidence="1" id="KW-0812">Transmembrane</keyword>
<dbReference type="Pfam" id="PF12291">
    <property type="entry name" value="DUF3623"/>
    <property type="match status" value="1"/>
</dbReference>
<evidence type="ECO:0000313" key="2">
    <source>
        <dbReference type="EMBL" id="HEB43372.1"/>
    </source>
</evidence>
<accession>A0A7C1P7R9</accession>
<feature type="transmembrane region" description="Helical" evidence="1">
    <location>
        <begin position="189"/>
        <end position="211"/>
    </location>
</feature>
<dbReference type="InterPro" id="IPR017496">
    <property type="entry name" value="Photo_alph_chp2"/>
</dbReference>
<feature type="transmembrane region" description="Helical" evidence="1">
    <location>
        <begin position="66"/>
        <end position="91"/>
    </location>
</feature>